<dbReference type="PANTHER" id="PTHR34301:SF8">
    <property type="entry name" value="ATPASE DOMAIN-CONTAINING PROTEIN"/>
    <property type="match status" value="1"/>
</dbReference>
<dbReference type="Gene3D" id="1.10.8.60">
    <property type="match status" value="1"/>
</dbReference>
<dbReference type="AlphaFoldDB" id="F9VNW7"/>
<gene>
    <name evidence="1" type="ordered locus">STK_11807</name>
</gene>
<reference evidence="2" key="1">
    <citation type="journal article" date="2001" name="DNA Res.">
        <title>Complete genome sequence of an aerobic thermoacidophilic Crenarchaeon, Sulfolobus tokodaii strain7.</title>
        <authorList>
            <person name="Kawarabayasi Y."/>
            <person name="Hino Y."/>
            <person name="Horikawa H."/>
            <person name="Jin-no K."/>
            <person name="Takahashi M."/>
            <person name="Sekine M."/>
            <person name="Baba S."/>
            <person name="Ankai A."/>
            <person name="Kosugi H."/>
            <person name="Hosoyama A."/>
            <person name="Fukui S."/>
            <person name="Nagai Y."/>
            <person name="Nishijima K."/>
            <person name="Otsuka R."/>
            <person name="Nakazawa H."/>
            <person name="Takamiya M."/>
            <person name="Kato Y."/>
            <person name="Yoshizawa T."/>
            <person name="Tanaka T."/>
            <person name="Kudoh Y."/>
            <person name="Yamazaki J."/>
            <person name="Kushida N."/>
            <person name="Oguchi A."/>
            <person name="Aoki K."/>
            <person name="Masuda S."/>
            <person name="Yanagii M."/>
            <person name="Nishimura M."/>
            <person name="Yamagishi A."/>
            <person name="Oshima T."/>
            <person name="Kikuchi H."/>
        </authorList>
    </citation>
    <scope>NUCLEOTIDE SEQUENCE [LARGE SCALE GENOMIC DNA]</scope>
    <source>
        <strain evidence="2">DSM 16993 / JCM 10545 / NBRC 100140 / 7</strain>
    </source>
</reference>
<accession>F9VNW7</accession>
<keyword evidence="2" id="KW-1185">Reference proteome</keyword>
<dbReference type="Proteomes" id="UP000001015">
    <property type="component" value="Chromosome"/>
</dbReference>
<dbReference type="PANTHER" id="PTHR34301">
    <property type="entry name" value="DNA-BINDING PROTEIN-RELATED"/>
    <property type="match status" value="1"/>
</dbReference>
<dbReference type="PATRIC" id="fig|273063.9.peg.1341"/>
<organism evidence="1 2">
    <name type="scientific">Sulfurisphaera tokodaii (strain DSM 16993 / JCM 10545 / NBRC 100140 / 7)</name>
    <name type="common">Sulfolobus tokodaii</name>
    <dbReference type="NCBI Taxonomy" id="273063"/>
    <lineage>
        <taxon>Archaea</taxon>
        <taxon>Thermoproteota</taxon>
        <taxon>Thermoprotei</taxon>
        <taxon>Sulfolobales</taxon>
        <taxon>Sulfolobaceae</taxon>
        <taxon>Sulfurisphaera</taxon>
    </lineage>
</organism>
<dbReference type="InterPro" id="IPR027417">
    <property type="entry name" value="P-loop_NTPase"/>
</dbReference>
<dbReference type="EMBL" id="BA000023">
    <property type="protein sequence ID" value="BAK54475.1"/>
    <property type="molecule type" value="Genomic_DNA"/>
</dbReference>
<evidence type="ECO:0000313" key="1">
    <source>
        <dbReference type="EMBL" id="BAK54475.1"/>
    </source>
</evidence>
<proteinExistence type="predicted"/>
<dbReference type="eggNOG" id="arCOG03169">
    <property type="taxonomic scope" value="Archaea"/>
</dbReference>
<dbReference type="KEGG" id="sto:STK_11807"/>
<protein>
    <submittedName>
        <fullName evidence="1">Uncharacterized protein</fullName>
    </submittedName>
</protein>
<dbReference type="Gene3D" id="1.10.10.10">
    <property type="entry name" value="Winged helix-like DNA-binding domain superfamily/Winged helix DNA-binding domain"/>
    <property type="match status" value="1"/>
</dbReference>
<evidence type="ECO:0000313" key="2">
    <source>
        <dbReference type="Proteomes" id="UP000001015"/>
    </source>
</evidence>
<name>F9VNW7_SULTO</name>
<dbReference type="InterPro" id="IPR036388">
    <property type="entry name" value="WH-like_DNA-bd_sf"/>
</dbReference>
<sequence length="191" mass="21947">MLNQVEEEKPFFGRKFFRIKLERFSEETSKEFLSQGFKEEGIKVEDQVIEEAVKLFDGIPGWLALFGRSYSYAVKHSHPIDIKVTLKEAAKEVSKDFTTFLKTSNSPTRYAEIILALSRLGNKGSLSEVRDVINSLFKENIENSRLNELLSTLVKYGFVIKISRGKYALPADLPTRIGLRHSAKIWIKKMR</sequence>
<dbReference type="SUPFAM" id="SSF52540">
    <property type="entry name" value="P-loop containing nucleoside triphosphate hydrolases"/>
    <property type="match status" value="1"/>
</dbReference>